<comment type="similarity">
    <text evidence="2">Belongs to the bacterial solute-binding protein 5 family.</text>
</comment>
<dbReference type="RefSeq" id="WP_206942199.1">
    <property type="nucleotide sequence ID" value="NZ_JAFLNF010000006.1"/>
</dbReference>
<dbReference type="InterPro" id="IPR039424">
    <property type="entry name" value="SBP_5"/>
</dbReference>
<dbReference type="PANTHER" id="PTHR30290:SF64">
    <property type="entry name" value="ABC TRANSPORTER PERIPLASMIC BINDING PROTEIN"/>
    <property type="match status" value="1"/>
</dbReference>
<feature type="domain" description="Solute-binding protein family 5" evidence="4">
    <location>
        <begin position="127"/>
        <end position="519"/>
    </location>
</feature>
<evidence type="ECO:0000256" key="2">
    <source>
        <dbReference type="ARBA" id="ARBA00005695"/>
    </source>
</evidence>
<comment type="subcellular location">
    <subcellularLocation>
        <location evidence="1">Periplasm</location>
    </subcellularLocation>
</comment>
<gene>
    <name evidence="5" type="ORF">J0X15_14460</name>
</gene>
<reference evidence="5" key="1">
    <citation type="submission" date="2021-03" db="EMBL/GenBank/DDBJ databases">
        <title>Roseibium sp. CAU 1637 isolated from Incheon.</title>
        <authorList>
            <person name="Kim W."/>
        </authorList>
    </citation>
    <scope>NUCLEOTIDE SEQUENCE</scope>
    <source>
        <strain evidence="5">CAU 1637</strain>
    </source>
</reference>
<dbReference type="Gene3D" id="3.10.105.10">
    <property type="entry name" value="Dipeptide-binding Protein, Domain 3"/>
    <property type="match status" value="1"/>
</dbReference>
<evidence type="ECO:0000256" key="3">
    <source>
        <dbReference type="ARBA" id="ARBA00022729"/>
    </source>
</evidence>
<dbReference type="GO" id="GO:0015833">
    <property type="term" value="P:peptide transport"/>
    <property type="evidence" value="ECO:0007669"/>
    <property type="project" value="TreeGrafter"/>
</dbReference>
<dbReference type="GO" id="GO:0042884">
    <property type="term" value="P:microcin transport"/>
    <property type="evidence" value="ECO:0007669"/>
    <property type="project" value="TreeGrafter"/>
</dbReference>
<organism evidence="5 6">
    <name type="scientific">Roseibium limicola</name>
    <dbReference type="NCBI Taxonomy" id="2816037"/>
    <lineage>
        <taxon>Bacteria</taxon>
        <taxon>Pseudomonadati</taxon>
        <taxon>Pseudomonadota</taxon>
        <taxon>Alphaproteobacteria</taxon>
        <taxon>Hyphomicrobiales</taxon>
        <taxon>Stappiaceae</taxon>
        <taxon>Roseibium</taxon>
    </lineage>
</organism>
<dbReference type="CDD" id="cd08497">
    <property type="entry name" value="MbnE-like"/>
    <property type="match status" value="1"/>
</dbReference>
<sequence length="633" mass="70467">MSSSGTPKLGLSRRMVLKLSGVAAMCSGLVPGLAPGPALAGGTGPLHGLSVFGELKHAKDFSGFSYANAGAPKGGALKFRPPSWNYNQNPQTFNTLNTLILKGDAPPRMEMCFDSLMVRAYDEPDAVYGLVAETVEVSEDGNYYTFNLRNEARFHDGSKLTAEDVAFSMLLLKEKAHPFIRQILAELRDAVVLNETRVVLVFTGKQTRQAPLLAVVLPILSKRYYTAYDFQQTTLTAPLSSGPYKVSDHAVGRYIEYARVKDYWAKDLPVMAGHNNFDTIRLDFFREYQVAFEAFKKGAVTFHEEFSSKIWATDYDFPALSDGKVLRKEFPDDRPAGAQGWFFNSRREKFRDPRVRQAISLAFDFEWANKSLFFDMYERTQSFFQNSDMAAKGSPSAPELSLLEPHRADLPEEVFGEVKLQPVTDGSGFDRKLLAKALDLLTEAGFERFGSKLVDASGAPLTIEFLNNSPGFERIVLPYIKNLERLGISASFRLVDPTQYQARLNDFDFDVCSRRFALSATLGDDIKQLWGSEAAAVPGSNNLAGIADPVVDELIAKILAAETREDMTIAARALDRVLRAGHYWVPQWTKSVHTVALWDIFGYPDKQASYDVFPVESTWWSDAEKAKKLGMAG</sequence>
<dbReference type="EMBL" id="JAFLNF010000006">
    <property type="protein sequence ID" value="MBO0346433.1"/>
    <property type="molecule type" value="Genomic_DNA"/>
</dbReference>
<dbReference type="PROSITE" id="PS51318">
    <property type="entry name" value="TAT"/>
    <property type="match status" value="1"/>
</dbReference>
<dbReference type="InterPro" id="IPR030678">
    <property type="entry name" value="Peptide/Ni-bd"/>
</dbReference>
<protein>
    <submittedName>
        <fullName evidence="5">ABC transporter substrate-binding protein</fullName>
    </submittedName>
</protein>
<dbReference type="AlphaFoldDB" id="A0A939JAH3"/>
<dbReference type="PANTHER" id="PTHR30290">
    <property type="entry name" value="PERIPLASMIC BINDING COMPONENT OF ABC TRANSPORTER"/>
    <property type="match status" value="1"/>
</dbReference>
<keyword evidence="3" id="KW-0732">Signal</keyword>
<dbReference type="Pfam" id="PF00496">
    <property type="entry name" value="SBP_bac_5"/>
    <property type="match status" value="1"/>
</dbReference>
<dbReference type="InterPro" id="IPR006311">
    <property type="entry name" value="TAT_signal"/>
</dbReference>
<evidence type="ECO:0000313" key="6">
    <source>
        <dbReference type="Proteomes" id="UP000664779"/>
    </source>
</evidence>
<accession>A0A939JAH3</accession>
<dbReference type="GO" id="GO:1904680">
    <property type="term" value="F:peptide transmembrane transporter activity"/>
    <property type="evidence" value="ECO:0007669"/>
    <property type="project" value="TreeGrafter"/>
</dbReference>
<dbReference type="InterPro" id="IPR000914">
    <property type="entry name" value="SBP_5_dom"/>
</dbReference>
<dbReference type="GO" id="GO:0030288">
    <property type="term" value="C:outer membrane-bounded periplasmic space"/>
    <property type="evidence" value="ECO:0007669"/>
    <property type="project" value="TreeGrafter"/>
</dbReference>
<keyword evidence="6" id="KW-1185">Reference proteome</keyword>
<name>A0A939JAH3_9HYPH</name>
<dbReference type="PIRSF" id="PIRSF002741">
    <property type="entry name" value="MppA"/>
    <property type="match status" value="1"/>
</dbReference>
<comment type="caution">
    <text evidence="5">The sequence shown here is derived from an EMBL/GenBank/DDBJ whole genome shotgun (WGS) entry which is preliminary data.</text>
</comment>
<evidence type="ECO:0000256" key="1">
    <source>
        <dbReference type="ARBA" id="ARBA00004418"/>
    </source>
</evidence>
<dbReference type="Proteomes" id="UP000664779">
    <property type="component" value="Unassembled WGS sequence"/>
</dbReference>
<dbReference type="GO" id="GO:0043190">
    <property type="term" value="C:ATP-binding cassette (ABC) transporter complex"/>
    <property type="evidence" value="ECO:0007669"/>
    <property type="project" value="InterPro"/>
</dbReference>
<proteinExistence type="inferred from homology"/>
<dbReference type="SUPFAM" id="SSF53850">
    <property type="entry name" value="Periplasmic binding protein-like II"/>
    <property type="match status" value="1"/>
</dbReference>
<dbReference type="Gene3D" id="3.40.190.10">
    <property type="entry name" value="Periplasmic binding protein-like II"/>
    <property type="match status" value="1"/>
</dbReference>
<evidence type="ECO:0000313" key="5">
    <source>
        <dbReference type="EMBL" id="MBO0346433.1"/>
    </source>
</evidence>
<evidence type="ECO:0000259" key="4">
    <source>
        <dbReference type="Pfam" id="PF00496"/>
    </source>
</evidence>